<keyword evidence="2" id="KW-1185">Reference proteome</keyword>
<evidence type="ECO:0000313" key="2">
    <source>
        <dbReference type="Proteomes" id="UP000054721"/>
    </source>
</evidence>
<dbReference type="EMBL" id="JYDW01000089">
    <property type="protein sequence ID" value="KRZ56669.1"/>
    <property type="molecule type" value="Genomic_DNA"/>
</dbReference>
<protein>
    <submittedName>
        <fullName evidence="1">Uncharacterized protein</fullName>
    </submittedName>
</protein>
<reference evidence="1 2" key="1">
    <citation type="submission" date="2015-05" db="EMBL/GenBank/DDBJ databases">
        <title>Evolution of Trichinella species and genotypes.</title>
        <authorList>
            <person name="Korhonen P.K."/>
            <person name="Edoardo P."/>
            <person name="Giuseppe L.R."/>
            <person name="Gasser R.B."/>
        </authorList>
    </citation>
    <scope>NUCLEOTIDE SEQUENCE [LARGE SCALE GENOMIC DNA]</scope>
    <source>
        <strain evidence="1">ISS10</strain>
    </source>
</reference>
<dbReference type="Proteomes" id="UP000054721">
    <property type="component" value="Unassembled WGS sequence"/>
</dbReference>
<accession>A0A0V1LAV6</accession>
<dbReference type="AlphaFoldDB" id="A0A0V1LAV6"/>
<organism evidence="1 2">
    <name type="scientific">Trichinella nativa</name>
    <dbReference type="NCBI Taxonomy" id="6335"/>
    <lineage>
        <taxon>Eukaryota</taxon>
        <taxon>Metazoa</taxon>
        <taxon>Ecdysozoa</taxon>
        <taxon>Nematoda</taxon>
        <taxon>Enoplea</taxon>
        <taxon>Dorylaimia</taxon>
        <taxon>Trichinellida</taxon>
        <taxon>Trichinellidae</taxon>
        <taxon>Trichinella</taxon>
    </lineage>
</organism>
<comment type="caution">
    <text evidence="1">The sequence shown here is derived from an EMBL/GenBank/DDBJ whole genome shotgun (WGS) entry which is preliminary data.</text>
</comment>
<evidence type="ECO:0000313" key="1">
    <source>
        <dbReference type="EMBL" id="KRZ56669.1"/>
    </source>
</evidence>
<name>A0A0V1LAV6_9BILA</name>
<sequence length="162" mass="18943">MAYHCTFDSVPKPSFSVTSRSLEQARSLPPPYYWRGRRYSATGRKNRRRCVTTSFSDITTKTPHTYVRTIHLRSSSPSLLTVASFFFRFVVWRNRVVRLVRVRYTSLCKLTSDNGFVANILVFRAGEVGISEVSRMRVSPMKKRIEIRRSTLKVRMEELERL</sequence>
<gene>
    <name evidence="1" type="ORF">T02_12271</name>
</gene>
<proteinExistence type="predicted"/>